<dbReference type="RefSeq" id="XP_049148967.1">
    <property type="nucleotide sequence ID" value="XM_049291821.1"/>
</dbReference>
<protein>
    <submittedName>
        <fullName evidence="2">Uncharacterized protein</fullName>
    </submittedName>
</protein>
<accession>A0A9Q8T1D5</accession>
<dbReference type="Proteomes" id="UP000830671">
    <property type="component" value="Chromosome 6"/>
</dbReference>
<sequence length="153" mass="17686">MCHFVWYDNECSSCGFTFDRKLTKCKYVNARVPRPACDKTYLRENQPDFRCQNCTAPETPWRKVEFLVNATEGNTNADEADYHTDYPTDDDCRDGDYKGDDESTSSEDDGDVESQRKIGNSKRKLEGSTWQGTRRSLKRACKERGIRRIGMLN</sequence>
<feature type="region of interest" description="Disordered" evidence="1">
    <location>
        <begin position="75"/>
        <end position="138"/>
    </location>
</feature>
<evidence type="ECO:0000313" key="2">
    <source>
        <dbReference type="EMBL" id="UQC87357.1"/>
    </source>
</evidence>
<dbReference type="GeneID" id="73346831"/>
<organism evidence="2 3">
    <name type="scientific">Colletotrichum lupini</name>
    <dbReference type="NCBI Taxonomy" id="145971"/>
    <lineage>
        <taxon>Eukaryota</taxon>
        <taxon>Fungi</taxon>
        <taxon>Dikarya</taxon>
        <taxon>Ascomycota</taxon>
        <taxon>Pezizomycotina</taxon>
        <taxon>Sordariomycetes</taxon>
        <taxon>Hypocreomycetidae</taxon>
        <taxon>Glomerellales</taxon>
        <taxon>Glomerellaceae</taxon>
        <taxon>Colletotrichum</taxon>
        <taxon>Colletotrichum acutatum species complex</taxon>
    </lineage>
</organism>
<name>A0A9Q8T1D5_9PEZI</name>
<evidence type="ECO:0000313" key="3">
    <source>
        <dbReference type="Proteomes" id="UP000830671"/>
    </source>
</evidence>
<dbReference type="KEGG" id="clup:CLUP02_12861"/>
<keyword evidence="3" id="KW-1185">Reference proteome</keyword>
<dbReference type="AlphaFoldDB" id="A0A9Q8T1D5"/>
<gene>
    <name evidence="2" type="ORF">CLUP02_12861</name>
</gene>
<feature type="compositionally biased region" description="Acidic residues" evidence="1">
    <location>
        <begin position="102"/>
        <end position="112"/>
    </location>
</feature>
<proteinExistence type="predicted"/>
<dbReference type="EMBL" id="CP019478">
    <property type="protein sequence ID" value="UQC87357.1"/>
    <property type="molecule type" value="Genomic_DNA"/>
</dbReference>
<reference evidence="2" key="1">
    <citation type="journal article" date="2021" name="Mol. Plant Microbe Interact.">
        <title>Complete Genome Sequence of the Plant-Pathogenic Fungus Colletotrichum lupini.</title>
        <authorList>
            <person name="Baroncelli R."/>
            <person name="Pensec F."/>
            <person name="Da Lio D."/>
            <person name="Boufleur T."/>
            <person name="Vicente I."/>
            <person name="Sarrocco S."/>
            <person name="Picot A."/>
            <person name="Baraldi E."/>
            <person name="Sukno S."/>
            <person name="Thon M."/>
            <person name="Le Floch G."/>
        </authorList>
    </citation>
    <scope>NUCLEOTIDE SEQUENCE</scope>
    <source>
        <strain evidence="2">IMI 504893</strain>
    </source>
</reference>
<evidence type="ECO:0000256" key="1">
    <source>
        <dbReference type="SAM" id="MobiDB-lite"/>
    </source>
</evidence>